<dbReference type="AlphaFoldDB" id="W3WGU9"/>
<evidence type="ECO:0000256" key="11">
    <source>
        <dbReference type="PIRSR" id="PIRSR016958-1"/>
    </source>
</evidence>
<evidence type="ECO:0000256" key="10">
    <source>
        <dbReference type="ARBA" id="ARBA00048167"/>
    </source>
</evidence>
<dbReference type="OMA" id="PVRMYCL"/>
<evidence type="ECO:0000256" key="8">
    <source>
        <dbReference type="ARBA" id="ARBA00047306"/>
    </source>
</evidence>
<organism evidence="13 14">
    <name type="scientific">Pestalotiopsis fici (strain W106-1 / CGMCC3.15140)</name>
    <dbReference type="NCBI Taxonomy" id="1229662"/>
    <lineage>
        <taxon>Eukaryota</taxon>
        <taxon>Fungi</taxon>
        <taxon>Dikarya</taxon>
        <taxon>Ascomycota</taxon>
        <taxon>Pezizomycotina</taxon>
        <taxon>Sordariomycetes</taxon>
        <taxon>Xylariomycetidae</taxon>
        <taxon>Amphisphaeriales</taxon>
        <taxon>Sporocadaceae</taxon>
        <taxon>Pestalotiopsis</taxon>
    </lineage>
</organism>
<sequence>MAEPSDLPGNTEGSNGTRKSSDHQTTALSPNKDVGLGYWNNVECNVDGMLGGFSVVSRIDLQSSRNFLAKLGIGAKPGLRVVDRALEGGAGIGRVTEGLLLKVAKTVDIIEPVIKFTDTIKGKDGVCKIHNVGLEEWRPTQDDQYDLIWTQWCVGHLSDAQLLQYLKECKSALKPGTGLAVVKENLSTIDVDMFDEIDSSITRRDDKFRSLFAEAGLAIVRTELQKGFPKSNLGKLLPVRVYALKPVSSAS</sequence>
<dbReference type="PANTHER" id="PTHR12753:SF0">
    <property type="entry name" value="ALPHA N-TERMINAL PROTEIN METHYLTRANSFERASE 1"/>
    <property type="match status" value="1"/>
</dbReference>
<evidence type="ECO:0000256" key="6">
    <source>
        <dbReference type="ARBA" id="ARBA00039449"/>
    </source>
</evidence>
<dbReference type="EMBL" id="KI912123">
    <property type="protein sequence ID" value="ETS73123.1"/>
    <property type="molecule type" value="Genomic_DNA"/>
</dbReference>
<dbReference type="GeneID" id="19280081"/>
<dbReference type="RefSeq" id="XP_007841840.1">
    <property type="nucleotide sequence ID" value="XM_007843649.1"/>
</dbReference>
<feature type="compositionally biased region" description="Polar residues" evidence="12">
    <location>
        <begin position="11"/>
        <end position="29"/>
    </location>
</feature>
<dbReference type="Pfam" id="PF05891">
    <property type="entry name" value="Methyltransf_PK"/>
    <property type="match status" value="1"/>
</dbReference>
<dbReference type="GO" id="GO:0071885">
    <property type="term" value="F:N-terminal protein N-methyltransferase activity"/>
    <property type="evidence" value="ECO:0007669"/>
    <property type="project" value="UniProtKB-EC"/>
</dbReference>
<dbReference type="eggNOG" id="KOG3178">
    <property type="taxonomic scope" value="Eukaryota"/>
</dbReference>
<dbReference type="Proteomes" id="UP000030651">
    <property type="component" value="Unassembled WGS sequence"/>
</dbReference>
<dbReference type="GO" id="GO:0002181">
    <property type="term" value="P:cytoplasmic translation"/>
    <property type="evidence" value="ECO:0007669"/>
    <property type="project" value="EnsemblFungi"/>
</dbReference>
<dbReference type="FunCoup" id="W3WGU9">
    <property type="interactions" value="481"/>
</dbReference>
<dbReference type="PIRSF" id="PIRSF016958">
    <property type="entry name" value="DUF858_MeTrfase_lik"/>
    <property type="match status" value="1"/>
</dbReference>
<dbReference type="Gene3D" id="3.40.50.150">
    <property type="entry name" value="Vaccinia Virus protein VP39"/>
    <property type="match status" value="1"/>
</dbReference>
<dbReference type="InterPro" id="IPR008576">
    <property type="entry name" value="MeTrfase_NTM1"/>
</dbReference>
<evidence type="ECO:0000256" key="2">
    <source>
        <dbReference type="ARBA" id="ARBA00022603"/>
    </source>
</evidence>
<dbReference type="GO" id="GO:0032259">
    <property type="term" value="P:methylation"/>
    <property type="evidence" value="ECO:0007669"/>
    <property type="project" value="UniProtKB-KW"/>
</dbReference>
<dbReference type="GO" id="GO:0005829">
    <property type="term" value="C:cytosol"/>
    <property type="evidence" value="ECO:0007669"/>
    <property type="project" value="EnsemblFungi"/>
</dbReference>
<keyword evidence="4 11" id="KW-0949">S-adenosyl-L-methionine</keyword>
<accession>W3WGU9</accession>
<gene>
    <name evidence="13" type="ORF">PFICI_15068</name>
</gene>
<evidence type="ECO:0000256" key="12">
    <source>
        <dbReference type="SAM" id="MobiDB-lite"/>
    </source>
</evidence>
<comment type="catalytic activity">
    <reaction evidence="10">
        <text>N-terminal L-alanyl-L-prolyl-L-lysyl-[protein] + 3 S-adenosyl-L-methionine = N-terminal N,N,N-trimethyl-L-alanyl-L-prolyl-L-lysyl-[protein] + 3 S-adenosyl-L-homocysteine + 3 H(+)</text>
        <dbReference type="Rhea" id="RHEA:54712"/>
        <dbReference type="Rhea" id="RHEA-COMP:13785"/>
        <dbReference type="Rhea" id="RHEA-COMP:13971"/>
        <dbReference type="ChEBI" id="CHEBI:15378"/>
        <dbReference type="ChEBI" id="CHEBI:57856"/>
        <dbReference type="ChEBI" id="CHEBI:59789"/>
        <dbReference type="ChEBI" id="CHEBI:138057"/>
        <dbReference type="ChEBI" id="CHEBI:138315"/>
        <dbReference type="EC" id="2.1.1.244"/>
    </reaction>
</comment>
<feature type="binding site" evidence="11">
    <location>
        <position position="89"/>
    </location>
    <ligand>
        <name>S-adenosyl-L-methionine</name>
        <dbReference type="ChEBI" id="CHEBI:59789"/>
    </ligand>
</feature>
<comment type="similarity">
    <text evidence="1">Belongs to the methyltransferase superfamily. NTM1 family.</text>
</comment>
<dbReference type="InterPro" id="IPR029063">
    <property type="entry name" value="SAM-dependent_MTases_sf"/>
</dbReference>
<evidence type="ECO:0000256" key="4">
    <source>
        <dbReference type="ARBA" id="ARBA00022691"/>
    </source>
</evidence>
<reference evidence="14" key="1">
    <citation type="journal article" date="2015" name="BMC Genomics">
        <title>Genomic and transcriptomic analysis of the endophytic fungus Pestalotiopsis fici reveals its lifestyle and high potential for synthesis of natural products.</title>
        <authorList>
            <person name="Wang X."/>
            <person name="Zhang X."/>
            <person name="Liu L."/>
            <person name="Xiang M."/>
            <person name="Wang W."/>
            <person name="Sun X."/>
            <person name="Che Y."/>
            <person name="Guo L."/>
            <person name="Liu G."/>
            <person name="Guo L."/>
            <person name="Wang C."/>
            <person name="Yin W.B."/>
            <person name="Stadler M."/>
            <person name="Zhang X."/>
            <person name="Liu X."/>
        </authorList>
    </citation>
    <scope>NUCLEOTIDE SEQUENCE [LARGE SCALE GENOMIC DNA]</scope>
    <source>
        <strain evidence="14">W106-1 / CGMCC3.15140</strain>
    </source>
</reference>
<evidence type="ECO:0000256" key="3">
    <source>
        <dbReference type="ARBA" id="ARBA00022679"/>
    </source>
</evidence>
<evidence type="ECO:0000256" key="9">
    <source>
        <dbReference type="ARBA" id="ARBA00047885"/>
    </source>
</evidence>
<name>W3WGU9_PESFW</name>
<evidence type="ECO:0000256" key="7">
    <source>
        <dbReference type="ARBA" id="ARBA00043129"/>
    </source>
</evidence>
<dbReference type="KEGG" id="pfy:PFICI_15068"/>
<keyword evidence="2" id="KW-0489">Methyltransferase</keyword>
<evidence type="ECO:0000313" key="13">
    <source>
        <dbReference type="EMBL" id="ETS73123.1"/>
    </source>
</evidence>
<comment type="catalytic activity">
    <reaction evidence="8">
        <text>N-terminal L-seryl-L-prolyl-L-lysyl-[protein] + 3 S-adenosyl-L-methionine = N-terminal N,N,N-trimethyl-L-seryl-L-prolyl-L-lysyl-[protein] + 3 S-adenosyl-L-homocysteine + 3 H(+)</text>
        <dbReference type="Rhea" id="RHEA:54724"/>
        <dbReference type="Rhea" id="RHEA-COMP:13789"/>
        <dbReference type="Rhea" id="RHEA-COMP:13973"/>
        <dbReference type="ChEBI" id="CHEBI:15378"/>
        <dbReference type="ChEBI" id="CHEBI:57856"/>
        <dbReference type="ChEBI" id="CHEBI:59789"/>
        <dbReference type="ChEBI" id="CHEBI:138061"/>
        <dbReference type="ChEBI" id="CHEBI:138317"/>
        <dbReference type="EC" id="2.1.1.244"/>
    </reaction>
</comment>
<dbReference type="EC" id="2.1.1.244" evidence="5"/>
<dbReference type="SUPFAM" id="SSF53335">
    <property type="entry name" value="S-adenosyl-L-methionine-dependent methyltransferases"/>
    <property type="match status" value="1"/>
</dbReference>
<evidence type="ECO:0000313" key="14">
    <source>
        <dbReference type="Proteomes" id="UP000030651"/>
    </source>
</evidence>
<keyword evidence="14" id="KW-1185">Reference proteome</keyword>
<protein>
    <recommendedName>
        <fullName evidence="6">Alpha N-terminal protein methyltransferase 1</fullName>
        <ecNumber evidence="5">2.1.1.244</ecNumber>
    </recommendedName>
    <alternativeName>
        <fullName evidence="7">X-Pro-Lys N-terminal protein methyltransferase 1</fullName>
    </alternativeName>
</protein>
<evidence type="ECO:0000256" key="5">
    <source>
        <dbReference type="ARBA" id="ARBA00039112"/>
    </source>
</evidence>
<dbReference type="OrthoDB" id="1298661at2759"/>
<feature type="binding site" evidence="11">
    <location>
        <position position="151"/>
    </location>
    <ligand>
        <name>S-adenosyl-L-methionine</name>
        <dbReference type="ChEBI" id="CHEBI:59789"/>
    </ligand>
</feature>
<comment type="catalytic activity">
    <reaction evidence="9">
        <text>N-terminal L-prolyl-L-prolyl-L-lysyl-[protein] + 2 S-adenosyl-L-methionine = N-terminal N,N-dimethyl-L-prolyl-L-prolyl-L-lysyl-[protein] + 2 S-adenosyl-L-homocysteine + 2 H(+)</text>
        <dbReference type="Rhea" id="RHEA:54736"/>
        <dbReference type="Rhea" id="RHEA-COMP:13787"/>
        <dbReference type="Rhea" id="RHEA-COMP:13974"/>
        <dbReference type="ChEBI" id="CHEBI:15378"/>
        <dbReference type="ChEBI" id="CHEBI:57856"/>
        <dbReference type="ChEBI" id="CHEBI:59789"/>
        <dbReference type="ChEBI" id="CHEBI:138059"/>
        <dbReference type="ChEBI" id="CHEBI:138318"/>
        <dbReference type="EC" id="2.1.1.244"/>
    </reaction>
</comment>
<dbReference type="HOGENOM" id="CLU_055356_2_1_1"/>
<feature type="region of interest" description="Disordered" evidence="12">
    <location>
        <begin position="1"/>
        <end position="29"/>
    </location>
</feature>
<proteinExistence type="inferred from homology"/>
<dbReference type="CDD" id="cd02440">
    <property type="entry name" value="AdoMet_MTases"/>
    <property type="match status" value="1"/>
</dbReference>
<feature type="binding site" evidence="11">
    <location>
        <position position="94"/>
    </location>
    <ligand>
        <name>S-adenosyl-L-methionine</name>
        <dbReference type="ChEBI" id="CHEBI:59789"/>
    </ligand>
</feature>
<keyword evidence="3" id="KW-0808">Transferase</keyword>
<evidence type="ECO:0000256" key="1">
    <source>
        <dbReference type="ARBA" id="ARBA00009059"/>
    </source>
</evidence>
<dbReference type="PANTHER" id="PTHR12753">
    <property type="entry name" value="AD-003 - RELATED"/>
    <property type="match status" value="1"/>
</dbReference>
<dbReference type="InParanoid" id="W3WGU9"/>
<dbReference type="STRING" id="1229662.W3WGU9"/>